<evidence type="ECO:0000256" key="3">
    <source>
        <dbReference type="ARBA" id="ARBA00023163"/>
    </source>
</evidence>
<organism evidence="5 6">
    <name type="scientific">Rhizobium puerariae</name>
    <dbReference type="NCBI Taxonomy" id="1585791"/>
    <lineage>
        <taxon>Bacteria</taxon>
        <taxon>Pseudomonadati</taxon>
        <taxon>Pseudomonadota</taxon>
        <taxon>Alphaproteobacteria</taxon>
        <taxon>Hyphomicrobiales</taxon>
        <taxon>Rhizobiaceae</taxon>
        <taxon>Rhizobium/Agrobacterium group</taxon>
        <taxon>Rhizobium</taxon>
    </lineage>
</organism>
<evidence type="ECO:0000313" key="6">
    <source>
        <dbReference type="Proteomes" id="UP001589692"/>
    </source>
</evidence>
<dbReference type="SMART" id="SM00345">
    <property type="entry name" value="HTH_GNTR"/>
    <property type="match status" value="1"/>
</dbReference>
<dbReference type="Gene3D" id="1.20.120.530">
    <property type="entry name" value="GntR ligand-binding domain-like"/>
    <property type="match status" value="1"/>
</dbReference>
<keyword evidence="1" id="KW-0805">Transcription regulation</keyword>
<dbReference type="RefSeq" id="WP_377263591.1">
    <property type="nucleotide sequence ID" value="NZ_JBHMAA010000020.1"/>
</dbReference>
<keyword evidence="2" id="KW-0238">DNA-binding</keyword>
<dbReference type="SUPFAM" id="SSF46785">
    <property type="entry name" value="Winged helix' DNA-binding domain"/>
    <property type="match status" value="1"/>
</dbReference>
<dbReference type="InterPro" id="IPR036390">
    <property type="entry name" value="WH_DNA-bd_sf"/>
</dbReference>
<keyword evidence="3" id="KW-0804">Transcription</keyword>
<accession>A0ABV6AJU2</accession>
<evidence type="ECO:0000256" key="2">
    <source>
        <dbReference type="ARBA" id="ARBA00023125"/>
    </source>
</evidence>
<dbReference type="PROSITE" id="PS50949">
    <property type="entry name" value="HTH_GNTR"/>
    <property type="match status" value="1"/>
</dbReference>
<dbReference type="Proteomes" id="UP001589692">
    <property type="component" value="Unassembled WGS sequence"/>
</dbReference>
<reference evidence="5 6" key="1">
    <citation type="submission" date="2024-09" db="EMBL/GenBank/DDBJ databases">
        <authorList>
            <person name="Sun Q."/>
            <person name="Mori K."/>
        </authorList>
    </citation>
    <scope>NUCLEOTIDE SEQUENCE [LARGE SCALE GENOMIC DNA]</scope>
    <source>
        <strain evidence="5 6">TBRC 4938</strain>
    </source>
</reference>
<sequence>MASDVEPLSRQAYRRLENLIVTLKLAPGAPVTEKQLIGLAGQGRTPVREAIQKLEWQGLIRVRPRVGLQITEIVATDHDSIMQVRRQLEPLAAALVAEHAAEEQRVALVDCAKAMNATAVTGDIPGFLDADKRFDDIFEEACPNRFLTAALAPLQTHSRRLWFSKASVDQMDLSVTRHVAVIRAIQASDAEGARKAMETLLAYLENS</sequence>
<dbReference type="SMART" id="SM00895">
    <property type="entry name" value="FCD"/>
    <property type="match status" value="1"/>
</dbReference>
<feature type="domain" description="HTH gntR-type" evidence="4">
    <location>
        <begin position="6"/>
        <end position="73"/>
    </location>
</feature>
<proteinExistence type="predicted"/>
<evidence type="ECO:0000256" key="1">
    <source>
        <dbReference type="ARBA" id="ARBA00023015"/>
    </source>
</evidence>
<evidence type="ECO:0000259" key="4">
    <source>
        <dbReference type="PROSITE" id="PS50949"/>
    </source>
</evidence>
<protein>
    <submittedName>
        <fullName evidence="5">GntR family transcriptional regulator</fullName>
    </submittedName>
</protein>
<dbReference type="Pfam" id="PF00392">
    <property type="entry name" value="GntR"/>
    <property type="match status" value="1"/>
</dbReference>
<dbReference type="PANTHER" id="PTHR43537:SF45">
    <property type="entry name" value="GNTR FAMILY REGULATORY PROTEIN"/>
    <property type="match status" value="1"/>
</dbReference>
<dbReference type="InterPro" id="IPR008920">
    <property type="entry name" value="TF_FadR/GntR_C"/>
</dbReference>
<dbReference type="PANTHER" id="PTHR43537">
    <property type="entry name" value="TRANSCRIPTIONAL REGULATOR, GNTR FAMILY"/>
    <property type="match status" value="1"/>
</dbReference>
<dbReference type="InterPro" id="IPR036388">
    <property type="entry name" value="WH-like_DNA-bd_sf"/>
</dbReference>
<dbReference type="Pfam" id="PF07729">
    <property type="entry name" value="FCD"/>
    <property type="match status" value="1"/>
</dbReference>
<name>A0ABV6AJU2_9HYPH</name>
<dbReference type="EMBL" id="JBHMAA010000020">
    <property type="protein sequence ID" value="MFB9950880.1"/>
    <property type="molecule type" value="Genomic_DNA"/>
</dbReference>
<gene>
    <name evidence="5" type="ORF">ACFFP0_18680</name>
</gene>
<evidence type="ECO:0000313" key="5">
    <source>
        <dbReference type="EMBL" id="MFB9950880.1"/>
    </source>
</evidence>
<keyword evidence="6" id="KW-1185">Reference proteome</keyword>
<comment type="caution">
    <text evidence="5">The sequence shown here is derived from an EMBL/GenBank/DDBJ whole genome shotgun (WGS) entry which is preliminary data.</text>
</comment>
<dbReference type="Gene3D" id="1.10.10.10">
    <property type="entry name" value="Winged helix-like DNA-binding domain superfamily/Winged helix DNA-binding domain"/>
    <property type="match status" value="1"/>
</dbReference>
<dbReference type="SUPFAM" id="SSF48008">
    <property type="entry name" value="GntR ligand-binding domain-like"/>
    <property type="match status" value="1"/>
</dbReference>
<dbReference type="InterPro" id="IPR011711">
    <property type="entry name" value="GntR_C"/>
</dbReference>
<dbReference type="InterPro" id="IPR000524">
    <property type="entry name" value="Tscrpt_reg_HTH_GntR"/>
</dbReference>